<evidence type="ECO:0000259" key="5">
    <source>
        <dbReference type="SMART" id="SM00650"/>
    </source>
</evidence>
<evidence type="ECO:0000256" key="2">
    <source>
        <dbReference type="ARBA" id="ARBA00022679"/>
    </source>
</evidence>
<dbReference type="AlphaFoldDB" id="A0A2T5VGE3"/>
<organism evidence="6 7">
    <name type="scientific">Breoghania corrubedonensis</name>
    <dbReference type="NCBI Taxonomy" id="665038"/>
    <lineage>
        <taxon>Bacteria</taxon>
        <taxon>Pseudomonadati</taxon>
        <taxon>Pseudomonadota</taxon>
        <taxon>Alphaproteobacteria</taxon>
        <taxon>Hyphomicrobiales</taxon>
        <taxon>Stappiaceae</taxon>
        <taxon>Breoghania</taxon>
    </lineage>
</organism>
<dbReference type="RefSeq" id="WP_107988301.1">
    <property type="nucleotide sequence ID" value="NZ_QAYG01000001.1"/>
</dbReference>
<evidence type="ECO:0000256" key="1">
    <source>
        <dbReference type="ARBA" id="ARBA00022603"/>
    </source>
</evidence>
<sequence length="200" mass="21836">MNHPVAVRAKRFSSKILDEARFIRSWVENPMKTGAVSPSGPALSKLMASQAEPERKGPILELGPGTGVVTKALVDRGIDQNRLVALEYNPDFCLLLHRRFPALAVVQGDAYALSETLKGTEAGSLASIVSSLPLFSRPPAERRELLIEALDLLEPGAPFIQFSYALVPPVPAEPGLFTVSRSPWVLMNLPPARVWVYRKA</sequence>
<keyword evidence="1 6" id="KW-0489">Methyltransferase</keyword>
<dbReference type="EMBL" id="QAYG01000001">
    <property type="protein sequence ID" value="PTW62786.1"/>
    <property type="molecule type" value="Genomic_DNA"/>
</dbReference>
<evidence type="ECO:0000313" key="7">
    <source>
        <dbReference type="Proteomes" id="UP000244081"/>
    </source>
</evidence>
<dbReference type="SUPFAM" id="SSF53335">
    <property type="entry name" value="S-adenosyl-L-methionine-dependent methyltransferases"/>
    <property type="match status" value="1"/>
</dbReference>
<comment type="caution">
    <text evidence="6">The sequence shown here is derived from an EMBL/GenBank/DDBJ whole genome shotgun (WGS) entry which is preliminary data.</text>
</comment>
<proteinExistence type="predicted"/>
<name>A0A2T5VGE3_9HYPH</name>
<evidence type="ECO:0000256" key="4">
    <source>
        <dbReference type="ARBA" id="ARBA00022884"/>
    </source>
</evidence>
<protein>
    <submittedName>
        <fullName evidence="6">Phosphatidylethanolamine/phosphatidyl-N-methylethanolamine N-methyltransferase</fullName>
    </submittedName>
</protein>
<accession>A0A2T5VGE3</accession>
<dbReference type="InterPro" id="IPR020598">
    <property type="entry name" value="rRNA_Ade_methylase_Trfase_N"/>
</dbReference>
<dbReference type="GO" id="GO:0003723">
    <property type="term" value="F:RNA binding"/>
    <property type="evidence" value="ECO:0007669"/>
    <property type="project" value="UniProtKB-KW"/>
</dbReference>
<dbReference type="Pfam" id="PF00398">
    <property type="entry name" value="RrnaAD"/>
    <property type="match status" value="1"/>
</dbReference>
<dbReference type="InterPro" id="IPR029063">
    <property type="entry name" value="SAM-dependent_MTases_sf"/>
</dbReference>
<dbReference type="Gene3D" id="3.40.50.150">
    <property type="entry name" value="Vaccinia Virus protein VP39"/>
    <property type="match status" value="1"/>
</dbReference>
<dbReference type="SMART" id="SM00650">
    <property type="entry name" value="rADc"/>
    <property type="match status" value="1"/>
</dbReference>
<keyword evidence="7" id="KW-1185">Reference proteome</keyword>
<evidence type="ECO:0000313" key="6">
    <source>
        <dbReference type="EMBL" id="PTW62786.1"/>
    </source>
</evidence>
<dbReference type="OrthoDB" id="9805585at2"/>
<reference evidence="6 7" key="1">
    <citation type="submission" date="2018-04" db="EMBL/GenBank/DDBJ databases">
        <title>Genomic Encyclopedia of Archaeal and Bacterial Type Strains, Phase II (KMG-II): from individual species to whole genera.</title>
        <authorList>
            <person name="Goeker M."/>
        </authorList>
    </citation>
    <scope>NUCLEOTIDE SEQUENCE [LARGE SCALE GENOMIC DNA]</scope>
    <source>
        <strain evidence="6 7">DSM 23382</strain>
    </source>
</reference>
<dbReference type="GO" id="GO:0000179">
    <property type="term" value="F:rRNA (adenine-N6,N6-)-dimethyltransferase activity"/>
    <property type="evidence" value="ECO:0007669"/>
    <property type="project" value="InterPro"/>
</dbReference>
<evidence type="ECO:0000256" key="3">
    <source>
        <dbReference type="ARBA" id="ARBA00022691"/>
    </source>
</evidence>
<keyword evidence="3" id="KW-0949">S-adenosyl-L-methionine</keyword>
<feature type="domain" description="Ribosomal RNA adenine methylase transferase N-terminal" evidence="5">
    <location>
        <begin position="43"/>
        <end position="183"/>
    </location>
</feature>
<gene>
    <name evidence="6" type="ORF">C8N35_101834</name>
</gene>
<keyword evidence="4" id="KW-0694">RNA-binding</keyword>
<keyword evidence="2 6" id="KW-0808">Transferase</keyword>
<dbReference type="InterPro" id="IPR001737">
    <property type="entry name" value="KsgA/Erm"/>
</dbReference>
<dbReference type="CDD" id="cd02440">
    <property type="entry name" value="AdoMet_MTases"/>
    <property type="match status" value="1"/>
</dbReference>
<dbReference type="Proteomes" id="UP000244081">
    <property type="component" value="Unassembled WGS sequence"/>
</dbReference>